<dbReference type="Pfam" id="PF25056">
    <property type="entry name" value="DUF7793"/>
    <property type="match status" value="1"/>
</dbReference>
<dbReference type="EMBL" id="CP027062">
    <property type="protein sequence ID" value="AVI50916.1"/>
    <property type="molecule type" value="Genomic_DNA"/>
</dbReference>
<sequence length="138" mass="15914">MKGPIVVDNVKFWYTDGILFIEIINKDQSTRLSKLYLEKYLLAIEDLCEGKITPFCIDLRNAVGTYSIEAAKLFSNERTLKNIRIAEAFISHKIGIKLSINSFKRIYDAHIPYEIFDTKEQALAYCNSYVTNLPPRQT</sequence>
<keyword evidence="3" id="KW-1185">Reference proteome</keyword>
<gene>
    <name evidence="2" type="ORF">C5O00_06900</name>
</gene>
<evidence type="ECO:0000313" key="2">
    <source>
        <dbReference type="EMBL" id="AVI50916.1"/>
    </source>
</evidence>
<dbReference type="KEGG" id="aue:C5O00_06900"/>
<dbReference type="RefSeq" id="WP_105216105.1">
    <property type="nucleotide sequence ID" value="NZ_CP027062.1"/>
</dbReference>
<dbReference type="InterPro" id="IPR056695">
    <property type="entry name" value="DUF7793"/>
</dbReference>
<proteinExistence type="predicted"/>
<name>A0A2S0HWC2_9FLAO</name>
<evidence type="ECO:0000313" key="3">
    <source>
        <dbReference type="Proteomes" id="UP000238442"/>
    </source>
</evidence>
<protein>
    <recommendedName>
        <fullName evidence="1">DUF7793 domain-containing protein</fullName>
    </recommendedName>
</protein>
<organism evidence="2 3">
    <name type="scientific">Pukyongia salina</name>
    <dbReference type="NCBI Taxonomy" id="2094025"/>
    <lineage>
        <taxon>Bacteria</taxon>
        <taxon>Pseudomonadati</taxon>
        <taxon>Bacteroidota</taxon>
        <taxon>Flavobacteriia</taxon>
        <taxon>Flavobacteriales</taxon>
        <taxon>Flavobacteriaceae</taxon>
        <taxon>Pukyongia</taxon>
    </lineage>
</organism>
<dbReference type="AlphaFoldDB" id="A0A2S0HWC2"/>
<dbReference type="OrthoDB" id="1433063at2"/>
<evidence type="ECO:0000259" key="1">
    <source>
        <dbReference type="Pfam" id="PF25056"/>
    </source>
</evidence>
<reference evidence="2 3" key="1">
    <citation type="submission" date="2018-02" db="EMBL/GenBank/DDBJ databases">
        <title>Genomic analysis of the strain RR4-38 isolated from a seawater recirculating aquaculture system.</title>
        <authorList>
            <person name="Kim Y.-S."/>
            <person name="Jang Y.H."/>
            <person name="Kim K.-H."/>
        </authorList>
    </citation>
    <scope>NUCLEOTIDE SEQUENCE [LARGE SCALE GENOMIC DNA]</scope>
    <source>
        <strain evidence="2 3">RR4-38</strain>
    </source>
</reference>
<feature type="domain" description="DUF7793" evidence="1">
    <location>
        <begin position="12"/>
        <end position="129"/>
    </location>
</feature>
<accession>A0A2S0HWC2</accession>
<dbReference type="Proteomes" id="UP000238442">
    <property type="component" value="Chromosome"/>
</dbReference>